<proteinExistence type="predicted"/>
<evidence type="ECO:0000259" key="2">
    <source>
        <dbReference type="PROSITE" id="PS51253"/>
    </source>
</evidence>
<dbReference type="EMBL" id="JADYXP020000004">
    <property type="protein sequence ID" value="KAL0125176.1"/>
    <property type="molecule type" value="Genomic_DNA"/>
</dbReference>
<dbReference type="InterPro" id="IPR006600">
    <property type="entry name" value="HTH_CenpB_DNA-bd_dom"/>
</dbReference>
<reference evidence="3 4" key="1">
    <citation type="submission" date="2023-03" db="EMBL/GenBank/DDBJ databases">
        <title>High recombination rates correlate with genetic variation in Cardiocondyla obscurior ants.</title>
        <authorList>
            <person name="Errbii M."/>
        </authorList>
    </citation>
    <scope>NUCLEOTIDE SEQUENCE [LARGE SCALE GENOMIC DNA]</scope>
    <source>
        <strain evidence="3">Alpha-2009</strain>
        <tissue evidence="3">Whole body</tissue>
    </source>
</reference>
<protein>
    <recommendedName>
        <fullName evidence="2">HTH CENPB-type domain-containing protein</fullName>
    </recommendedName>
</protein>
<name>A0AAW2GGJ5_9HYME</name>
<keyword evidence="1" id="KW-0238">DNA-binding</keyword>
<gene>
    <name evidence="3" type="ORF">PUN28_004366</name>
</gene>
<keyword evidence="4" id="KW-1185">Reference proteome</keyword>
<dbReference type="Proteomes" id="UP001430953">
    <property type="component" value="Unassembled WGS sequence"/>
</dbReference>
<sequence length="616" mass="72866">MQESNISDEVQLVELDSSDDDKALIQDLKSFTELSDSSIYSDEDKEYHPLDQSFEKVKRRNDDELKNNFTNAFIYCKNLFEMEDLITDEPPEYMSDASIAMGEEFFKEIMYMLEDRKVVTEENLIFTKHKINKKKFEEPGENSEDVDCIERRQSFTSYENVPLFYKKKVVAIAEKHPRWTLETFQKKGYNRLKSKNMLRLWIEDVKQGGTHIDKWRHIETRTFEFFQEAKENFEQVTTRTLQQWAMAIALPFLTNKFNFSASRSWAERFKSKYKIRSRKMTKYVSNKEYDSSWEEVLRESERFQAKIKAIMLEFDFNFIINTSQMEFQHQMLIAPVLKTFPLKRKLQEEYENTYFYTLQFSITASGKMLPVVFLCMREPTGKFNFATKKKINKLMSYYKNVFVTCSKSGKMTNLSYINYLKYCLSPYVEKNKFLLLVDSLGSQPVDTYDEIFEDELGRTSCSVKVIPSKCVSFCHPCNKRGYFCYQIKSFVKRFHNFPGVYEKQEELQTLEGVIKLHSLLLHQLSAPVFEPMILYAWFASKLIEDEPKMINIKDICFPVEILKNLCSCNNVGFIRCAHCNLILCIDCFYDLYHPKTCNLVLYKKEISDNSSEDEDK</sequence>
<organism evidence="3 4">
    <name type="scientific">Cardiocondyla obscurior</name>
    <dbReference type="NCBI Taxonomy" id="286306"/>
    <lineage>
        <taxon>Eukaryota</taxon>
        <taxon>Metazoa</taxon>
        <taxon>Ecdysozoa</taxon>
        <taxon>Arthropoda</taxon>
        <taxon>Hexapoda</taxon>
        <taxon>Insecta</taxon>
        <taxon>Pterygota</taxon>
        <taxon>Neoptera</taxon>
        <taxon>Endopterygota</taxon>
        <taxon>Hymenoptera</taxon>
        <taxon>Apocrita</taxon>
        <taxon>Aculeata</taxon>
        <taxon>Formicoidea</taxon>
        <taxon>Formicidae</taxon>
        <taxon>Myrmicinae</taxon>
        <taxon>Cardiocondyla</taxon>
    </lineage>
</organism>
<evidence type="ECO:0000313" key="4">
    <source>
        <dbReference type="Proteomes" id="UP001430953"/>
    </source>
</evidence>
<accession>A0AAW2GGJ5</accession>
<dbReference type="PROSITE" id="PS51253">
    <property type="entry name" value="HTH_CENPB"/>
    <property type="match status" value="1"/>
</dbReference>
<evidence type="ECO:0000256" key="1">
    <source>
        <dbReference type="ARBA" id="ARBA00023125"/>
    </source>
</evidence>
<dbReference type="Pfam" id="PF03221">
    <property type="entry name" value="HTH_Tnp_Tc5"/>
    <property type="match status" value="1"/>
</dbReference>
<evidence type="ECO:0000313" key="3">
    <source>
        <dbReference type="EMBL" id="KAL0125176.1"/>
    </source>
</evidence>
<feature type="domain" description="HTH CENPB-type" evidence="2">
    <location>
        <begin position="206"/>
        <end position="279"/>
    </location>
</feature>
<dbReference type="AlphaFoldDB" id="A0AAW2GGJ5"/>
<comment type="caution">
    <text evidence="3">The sequence shown here is derived from an EMBL/GenBank/DDBJ whole genome shotgun (WGS) entry which is preliminary data.</text>
</comment>
<dbReference type="GO" id="GO:0003677">
    <property type="term" value="F:DNA binding"/>
    <property type="evidence" value="ECO:0007669"/>
    <property type="project" value="UniProtKB-KW"/>
</dbReference>